<dbReference type="Gene3D" id="3.90.550.10">
    <property type="entry name" value="Spore Coat Polysaccharide Biosynthesis Protein SpsA, Chain A"/>
    <property type="match status" value="1"/>
</dbReference>
<dbReference type="InterPro" id="IPR001173">
    <property type="entry name" value="Glyco_trans_2-like"/>
</dbReference>
<organism evidence="2 3">
    <name type="scientific">Deefgea piscis</name>
    <dbReference type="NCBI Taxonomy" id="2739061"/>
    <lineage>
        <taxon>Bacteria</taxon>
        <taxon>Pseudomonadati</taxon>
        <taxon>Pseudomonadota</taxon>
        <taxon>Betaproteobacteria</taxon>
        <taxon>Neisseriales</taxon>
        <taxon>Chitinibacteraceae</taxon>
        <taxon>Deefgea</taxon>
    </lineage>
</organism>
<protein>
    <submittedName>
        <fullName evidence="2">Glycosyltransferase family 2 protein</fullName>
    </submittedName>
</protein>
<evidence type="ECO:0000259" key="1">
    <source>
        <dbReference type="Pfam" id="PF00535"/>
    </source>
</evidence>
<feature type="domain" description="Glycosyltransferase 2-like" evidence="1">
    <location>
        <begin position="10"/>
        <end position="137"/>
    </location>
</feature>
<dbReference type="RefSeq" id="WP_173534229.1">
    <property type="nucleotide sequence ID" value="NZ_CP054143.1"/>
</dbReference>
<dbReference type="EMBL" id="CP054143">
    <property type="protein sequence ID" value="QKJ67728.1"/>
    <property type="molecule type" value="Genomic_DNA"/>
</dbReference>
<gene>
    <name evidence="2" type="ORF">HQN60_13935</name>
</gene>
<dbReference type="Pfam" id="PF00535">
    <property type="entry name" value="Glycos_transf_2"/>
    <property type="match status" value="1"/>
</dbReference>
<keyword evidence="2" id="KW-0808">Transferase</keyword>
<reference evidence="2 3" key="1">
    <citation type="submission" date="2020-05" db="EMBL/GenBank/DDBJ databases">
        <title>Complete genome sequence of Deefgea sp. D17.</title>
        <authorList>
            <person name="Bae J.-W."/>
            <person name="Han J.E."/>
        </authorList>
    </citation>
    <scope>NUCLEOTIDE SEQUENCE [LARGE SCALE GENOMIC DNA]</scope>
    <source>
        <strain evidence="2 3">D17</strain>
    </source>
</reference>
<dbReference type="CDD" id="cd04186">
    <property type="entry name" value="GT_2_like_c"/>
    <property type="match status" value="1"/>
</dbReference>
<dbReference type="Proteomes" id="UP000504844">
    <property type="component" value="Chromosome"/>
</dbReference>
<accession>A0A6M8SUH3</accession>
<dbReference type="SUPFAM" id="SSF53448">
    <property type="entry name" value="Nucleotide-diphospho-sugar transferases"/>
    <property type="match status" value="1"/>
</dbReference>
<evidence type="ECO:0000313" key="3">
    <source>
        <dbReference type="Proteomes" id="UP000504844"/>
    </source>
</evidence>
<sequence>MKPSLAIDLSVIVVSYNNAPEILSCIASIEAACAGLRYEIFVVDNASQDHCAAMVAAHCPQVSLLQSEVNLGFAAGNNLAMAQAQGRYIALVNPDARPEAGSLNQAVSWMSIHPDVGLAGGRLFSEDGRDQPSARRFPSLLNDFLALSGLSARFASNRFFGRCDRTWANPAQAAQVDWVPGAFTLIAHHALEQVGFFDERFFLYYEEVDLCQRMKQRGFEVWYQPEWRAVHIGGVSSARVTGAHFNRHGSQLSLWRMRSTLLYYRKHHGWLTAKLDSLLEQSWHALRQHRNQLFCERQQAIEKAQESGALRQLLQQAWCDTAGGRRSPPTPW</sequence>
<dbReference type="GO" id="GO:0016740">
    <property type="term" value="F:transferase activity"/>
    <property type="evidence" value="ECO:0007669"/>
    <property type="project" value="UniProtKB-KW"/>
</dbReference>
<dbReference type="PANTHER" id="PTHR43179">
    <property type="entry name" value="RHAMNOSYLTRANSFERASE WBBL"/>
    <property type="match status" value="1"/>
</dbReference>
<keyword evidence="3" id="KW-1185">Reference proteome</keyword>
<proteinExistence type="predicted"/>
<evidence type="ECO:0000313" key="2">
    <source>
        <dbReference type="EMBL" id="QKJ67728.1"/>
    </source>
</evidence>
<dbReference type="InterPro" id="IPR029044">
    <property type="entry name" value="Nucleotide-diphossugar_trans"/>
</dbReference>
<dbReference type="PANTHER" id="PTHR43179:SF7">
    <property type="entry name" value="RHAMNOSYLTRANSFERASE WBBL"/>
    <property type="match status" value="1"/>
</dbReference>
<dbReference type="KEGG" id="dee:HQN60_13935"/>
<dbReference type="AlphaFoldDB" id="A0A6M8SUH3"/>
<name>A0A6M8SUH3_9NEIS</name>